<name>A0ABD2NQW1_9CUCU</name>
<gene>
    <name evidence="1" type="ORF">HHI36_004344</name>
</gene>
<reference evidence="1 2" key="1">
    <citation type="journal article" date="2021" name="BMC Biol.">
        <title>Horizontally acquired antibacterial genes associated with adaptive radiation of ladybird beetles.</title>
        <authorList>
            <person name="Li H.S."/>
            <person name="Tang X.F."/>
            <person name="Huang Y.H."/>
            <person name="Xu Z.Y."/>
            <person name="Chen M.L."/>
            <person name="Du X.Y."/>
            <person name="Qiu B.Y."/>
            <person name="Chen P.T."/>
            <person name="Zhang W."/>
            <person name="Slipinski A."/>
            <person name="Escalona H.E."/>
            <person name="Waterhouse R.M."/>
            <person name="Zwick A."/>
            <person name="Pang H."/>
        </authorList>
    </citation>
    <scope>NUCLEOTIDE SEQUENCE [LARGE SCALE GENOMIC DNA]</scope>
    <source>
        <strain evidence="1">SYSU2018</strain>
    </source>
</reference>
<evidence type="ECO:0000313" key="2">
    <source>
        <dbReference type="Proteomes" id="UP001516400"/>
    </source>
</evidence>
<sequence length="55" mass="6425">MSVTKLNNENYQLLKHQMRLLLKAKKVCFTNENVKTEVTQTNAREVEIFGEKSAR</sequence>
<proteinExistence type="predicted"/>
<protein>
    <submittedName>
        <fullName evidence="1">Uncharacterized protein</fullName>
    </submittedName>
</protein>
<comment type="caution">
    <text evidence="1">The sequence shown here is derived from an EMBL/GenBank/DDBJ whole genome shotgun (WGS) entry which is preliminary data.</text>
</comment>
<evidence type="ECO:0000313" key="1">
    <source>
        <dbReference type="EMBL" id="KAL3281122.1"/>
    </source>
</evidence>
<dbReference type="EMBL" id="JABFTP020000144">
    <property type="protein sequence ID" value="KAL3281122.1"/>
    <property type="molecule type" value="Genomic_DNA"/>
</dbReference>
<feature type="non-terminal residue" evidence="1">
    <location>
        <position position="55"/>
    </location>
</feature>
<organism evidence="1 2">
    <name type="scientific">Cryptolaemus montrouzieri</name>
    <dbReference type="NCBI Taxonomy" id="559131"/>
    <lineage>
        <taxon>Eukaryota</taxon>
        <taxon>Metazoa</taxon>
        <taxon>Ecdysozoa</taxon>
        <taxon>Arthropoda</taxon>
        <taxon>Hexapoda</taxon>
        <taxon>Insecta</taxon>
        <taxon>Pterygota</taxon>
        <taxon>Neoptera</taxon>
        <taxon>Endopterygota</taxon>
        <taxon>Coleoptera</taxon>
        <taxon>Polyphaga</taxon>
        <taxon>Cucujiformia</taxon>
        <taxon>Coccinelloidea</taxon>
        <taxon>Coccinellidae</taxon>
        <taxon>Scymninae</taxon>
        <taxon>Scymnini</taxon>
        <taxon>Cryptolaemus</taxon>
    </lineage>
</organism>
<dbReference type="Proteomes" id="UP001516400">
    <property type="component" value="Unassembled WGS sequence"/>
</dbReference>
<accession>A0ABD2NQW1</accession>
<dbReference type="AlphaFoldDB" id="A0ABD2NQW1"/>
<keyword evidence="2" id="KW-1185">Reference proteome</keyword>